<sequence>MKKIACLLLLFVAFQVSAQEFHFIPKIGLNFANMTNSDGSMKPGLNIGVAGEVMMTNNFAIEPGIFYSMQGAKGKGESSGLKIKNDYLNIPVLFKGYVYEGFNLFAGPQLGFKVSSKLKYSKSGTSVSTSEGSDLFKSVDFAIIIGAGYQSSMGLLFSLSYNIGLANTINADKFAALPGGSGMEGEKSRNGVLQFNVGWRF</sequence>
<evidence type="ECO:0000313" key="4">
    <source>
        <dbReference type="Proteomes" id="UP000033047"/>
    </source>
</evidence>
<evidence type="ECO:0000256" key="1">
    <source>
        <dbReference type="SAM" id="SignalP"/>
    </source>
</evidence>
<dbReference type="HOGENOM" id="CLU_082049_4_2_10"/>
<feature type="chain" id="PRO_5002489607" description="Outer membrane protein beta-barrel domain-containing protein" evidence="1">
    <location>
        <begin position="19"/>
        <end position="201"/>
    </location>
</feature>
<dbReference type="Proteomes" id="UP000033047">
    <property type="component" value="Unassembled WGS sequence"/>
</dbReference>
<organism evidence="3 4">
    <name type="scientific">Parabacteroides goldsteinii DSM 19448 = WAL 12034</name>
    <dbReference type="NCBI Taxonomy" id="927665"/>
    <lineage>
        <taxon>Bacteria</taxon>
        <taxon>Pseudomonadati</taxon>
        <taxon>Bacteroidota</taxon>
        <taxon>Bacteroidia</taxon>
        <taxon>Bacteroidales</taxon>
        <taxon>Tannerellaceae</taxon>
        <taxon>Parabacteroides</taxon>
    </lineage>
</organism>
<accession>A0A0F5JKP6</accession>
<proteinExistence type="predicted"/>
<dbReference type="InterPro" id="IPR025665">
    <property type="entry name" value="Beta-barrel_OMP_2"/>
</dbReference>
<dbReference type="PATRIC" id="fig|927665.4.peg.977"/>
<dbReference type="RefSeq" id="WP_010801877.1">
    <property type="nucleotide sequence ID" value="NZ_KQ033912.1"/>
</dbReference>
<dbReference type="AlphaFoldDB" id="A0A0F5JKP6"/>
<dbReference type="STRING" id="927665.HMPREF1535_00953"/>
<dbReference type="Pfam" id="PF13568">
    <property type="entry name" value="OMP_b-brl_2"/>
    <property type="match status" value="1"/>
</dbReference>
<evidence type="ECO:0000259" key="2">
    <source>
        <dbReference type="Pfam" id="PF13568"/>
    </source>
</evidence>
<reference evidence="3 4" key="1">
    <citation type="submission" date="2013-04" db="EMBL/GenBank/DDBJ databases">
        <title>The Genome Sequence of Parabacteroides goldsteinii DSM 19448.</title>
        <authorList>
            <consortium name="The Broad Institute Genomics Platform"/>
            <person name="Earl A."/>
            <person name="Ward D."/>
            <person name="Feldgarden M."/>
            <person name="Gevers D."/>
            <person name="Martens E."/>
            <person name="Sakamoto M."/>
            <person name="Benno Y."/>
            <person name="Song Y."/>
            <person name="Liu C."/>
            <person name="Lee J."/>
            <person name="Bolanos M."/>
            <person name="Vaisanen M.L."/>
            <person name="Finegold S.M."/>
            <person name="Walker B."/>
            <person name="Young S."/>
            <person name="Zeng Q."/>
            <person name="Gargeya S."/>
            <person name="Fitzgerald M."/>
            <person name="Haas B."/>
            <person name="Abouelleil A."/>
            <person name="Allen A.W."/>
            <person name="Alvarado L."/>
            <person name="Arachchi H.M."/>
            <person name="Berlin A.M."/>
            <person name="Chapman S.B."/>
            <person name="Gainer-Dewar J."/>
            <person name="Goldberg J."/>
            <person name="Griggs A."/>
            <person name="Gujja S."/>
            <person name="Hansen M."/>
            <person name="Howarth C."/>
            <person name="Imamovic A."/>
            <person name="Ireland A."/>
            <person name="Larimer J."/>
            <person name="McCowan C."/>
            <person name="Murphy C."/>
            <person name="Pearson M."/>
            <person name="Poon T.W."/>
            <person name="Priest M."/>
            <person name="Roberts A."/>
            <person name="Saif S."/>
            <person name="Shea T."/>
            <person name="Sisk P."/>
            <person name="Sykes S."/>
            <person name="Wortman J."/>
            <person name="Nusbaum C."/>
            <person name="Birren B."/>
        </authorList>
    </citation>
    <scope>NUCLEOTIDE SEQUENCE [LARGE SCALE GENOMIC DNA]</scope>
    <source>
        <strain evidence="3 4">DSM 19448</strain>
    </source>
</reference>
<feature type="domain" description="Outer membrane protein beta-barrel" evidence="2">
    <location>
        <begin position="18"/>
        <end position="169"/>
    </location>
</feature>
<comment type="caution">
    <text evidence="3">The sequence shown here is derived from an EMBL/GenBank/DDBJ whole genome shotgun (WGS) entry which is preliminary data.</text>
</comment>
<dbReference type="EMBL" id="AQHV01000006">
    <property type="protein sequence ID" value="KKB58135.1"/>
    <property type="molecule type" value="Genomic_DNA"/>
</dbReference>
<protein>
    <recommendedName>
        <fullName evidence="2">Outer membrane protein beta-barrel domain-containing protein</fullName>
    </recommendedName>
</protein>
<keyword evidence="1" id="KW-0732">Signal</keyword>
<gene>
    <name evidence="3" type="ORF">HMPREF1535_00953</name>
</gene>
<feature type="signal peptide" evidence="1">
    <location>
        <begin position="1"/>
        <end position="18"/>
    </location>
</feature>
<name>A0A0F5JKP6_9BACT</name>
<evidence type="ECO:0000313" key="3">
    <source>
        <dbReference type="EMBL" id="KKB58135.1"/>
    </source>
</evidence>